<protein>
    <recommendedName>
        <fullName evidence="4">DUF3305 domain-containing protein</fullName>
    </recommendedName>
</protein>
<evidence type="ECO:0000313" key="2">
    <source>
        <dbReference type="EMBL" id="SNC61472.1"/>
    </source>
</evidence>
<organism evidence="2 3">
    <name type="scientific">Polynucleobacter victoriensis</name>
    <dbReference type="NCBI Taxonomy" id="2049319"/>
    <lineage>
        <taxon>Bacteria</taxon>
        <taxon>Pseudomonadati</taxon>
        <taxon>Pseudomonadota</taxon>
        <taxon>Betaproteobacteria</taxon>
        <taxon>Burkholderiales</taxon>
        <taxon>Burkholderiaceae</taxon>
        <taxon>Polynucleobacter</taxon>
    </lineage>
</organism>
<gene>
    <name evidence="2" type="ORF">SAMN06295916_0480</name>
</gene>
<reference evidence="2 3" key="1">
    <citation type="submission" date="2017-06" db="EMBL/GenBank/DDBJ databases">
        <authorList>
            <person name="Kim H.J."/>
            <person name="Triplett B.A."/>
        </authorList>
    </citation>
    <scope>NUCLEOTIDE SEQUENCE [LARGE SCALE GENOMIC DNA]</scope>
    <source>
        <strain evidence="2 3">MWH-VicM1</strain>
    </source>
</reference>
<dbReference type="OrthoDB" id="8526034at2"/>
<dbReference type="InterPro" id="IPR021736">
    <property type="entry name" value="DUF3305"/>
</dbReference>
<feature type="region of interest" description="Disordered" evidence="1">
    <location>
        <begin position="150"/>
        <end position="173"/>
    </location>
</feature>
<accession>A0A212T5Z2</accession>
<name>A0A212T5Z2_9BURK</name>
<keyword evidence="3" id="KW-1185">Reference proteome</keyword>
<dbReference type="RefSeq" id="WP_108720855.1">
    <property type="nucleotide sequence ID" value="NZ_FYEX01000001.1"/>
</dbReference>
<proteinExistence type="predicted"/>
<dbReference type="Pfam" id="PF11749">
    <property type="entry name" value="DUF3305"/>
    <property type="match status" value="1"/>
</dbReference>
<dbReference type="AlphaFoldDB" id="A0A212T5Z2"/>
<dbReference type="EMBL" id="FYEX01000001">
    <property type="protein sequence ID" value="SNC61472.1"/>
    <property type="molecule type" value="Genomic_DNA"/>
</dbReference>
<evidence type="ECO:0008006" key="4">
    <source>
        <dbReference type="Google" id="ProtNLM"/>
    </source>
</evidence>
<evidence type="ECO:0000313" key="3">
    <source>
        <dbReference type="Proteomes" id="UP000197215"/>
    </source>
</evidence>
<dbReference type="Proteomes" id="UP000197215">
    <property type="component" value="Unassembled WGS sequence"/>
</dbReference>
<sequence length="173" mass="20032">MKLQLAVVMRKELIDNPWQSHRWVLDEVVFDVGQFSHKSPDFTIANRPAICMRQDESGERWLYTGFELELFKDEAEGYYLNATSTRPAWFVMWRMEDHPNGQDPLAVPHFLSVSYYEAGRLLDGGETVENVPLDAETSAWLSDFVTEHYKPEPKKRARPVSFKGAHRPKDEAS</sequence>
<evidence type="ECO:0000256" key="1">
    <source>
        <dbReference type="SAM" id="MobiDB-lite"/>
    </source>
</evidence>